<dbReference type="PANTHER" id="PTHR36837">
    <property type="entry name" value="POLY(3-HYDROXYALKANOATE) POLYMERASE SUBUNIT PHAC"/>
    <property type="match status" value="1"/>
</dbReference>
<dbReference type="Gene3D" id="3.40.50.1820">
    <property type="entry name" value="alpha/beta hydrolase"/>
    <property type="match status" value="1"/>
</dbReference>
<dbReference type="Proteomes" id="UP000199377">
    <property type="component" value="Unassembled WGS sequence"/>
</dbReference>
<evidence type="ECO:0000259" key="5">
    <source>
        <dbReference type="Pfam" id="PF12551"/>
    </source>
</evidence>
<evidence type="ECO:0000256" key="1">
    <source>
        <dbReference type="ARBA" id="ARBA00022679"/>
    </source>
</evidence>
<dbReference type="InterPro" id="IPR010941">
    <property type="entry name" value="PhaC_N"/>
</dbReference>
<name>A0A1I3D4J2_9RHOB</name>
<evidence type="ECO:0000256" key="2">
    <source>
        <dbReference type="ARBA" id="ARBA00023315"/>
    </source>
</evidence>
<dbReference type="PANTHER" id="PTHR36837:SF5">
    <property type="entry name" value="POLY-3-HYDROXYBUTYRATE SYNTHASE"/>
    <property type="match status" value="1"/>
</dbReference>
<organism evidence="6 7">
    <name type="scientific">Albimonas pacifica</name>
    <dbReference type="NCBI Taxonomy" id="1114924"/>
    <lineage>
        <taxon>Bacteria</taxon>
        <taxon>Pseudomonadati</taxon>
        <taxon>Pseudomonadota</taxon>
        <taxon>Alphaproteobacteria</taxon>
        <taxon>Rhodobacterales</taxon>
        <taxon>Paracoccaceae</taxon>
        <taxon>Albimonas</taxon>
    </lineage>
</organism>
<feature type="region of interest" description="Disordered" evidence="3">
    <location>
        <begin position="1"/>
        <end position="25"/>
    </location>
</feature>
<dbReference type="InterPro" id="IPR022211">
    <property type="entry name" value="PHBC_N"/>
</dbReference>
<keyword evidence="2" id="KW-0012">Acyltransferase</keyword>
<dbReference type="RefSeq" id="WP_218160953.1">
    <property type="nucleotide sequence ID" value="NZ_FOQH01000002.1"/>
</dbReference>
<keyword evidence="1" id="KW-0808">Transferase</keyword>
<accession>A0A1I3D4J2</accession>
<dbReference type="STRING" id="1114924.SAMN05216258_102373"/>
<evidence type="ECO:0000256" key="3">
    <source>
        <dbReference type="SAM" id="MobiDB-lite"/>
    </source>
</evidence>
<keyword evidence="7" id="KW-1185">Reference proteome</keyword>
<protein>
    <submittedName>
        <fullName evidence="6">Polyhydroxyalkanoate synthase</fullName>
    </submittedName>
</protein>
<dbReference type="InterPro" id="IPR051321">
    <property type="entry name" value="PHA/PHB_synthase"/>
</dbReference>
<evidence type="ECO:0000313" key="6">
    <source>
        <dbReference type="EMBL" id="SFH81431.1"/>
    </source>
</evidence>
<proteinExistence type="predicted"/>
<dbReference type="InterPro" id="IPR029058">
    <property type="entry name" value="AB_hydrolase_fold"/>
</dbReference>
<dbReference type="AlphaFoldDB" id="A0A1I3D4J2"/>
<feature type="domain" description="Poly-beta-hydroxybutyrate polymerase N-terminal" evidence="5">
    <location>
        <begin position="33"/>
        <end position="71"/>
    </location>
</feature>
<dbReference type="SUPFAM" id="SSF53474">
    <property type="entry name" value="alpha/beta-Hydrolases"/>
    <property type="match status" value="1"/>
</dbReference>
<feature type="domain" description="Poly-beta-hydroxybutyrate polymerase N-terminal" evidence="4">
    <location>
        <begin position="110"/>
        <end position="277"/>
    </location>
</feature>
<gene>
    <name evidence="6" type="ORF">SAMN05216258_102373</name>
</gene>
<sequence>MKPDSIARRRRRPAPPRPAEPETSPAAEALGEVFDRALHALLARATLGLSPAALLAIWSDWAVHLAASPGKRMLLVDKALRKTLKLQRYMAACAMAGGQGELCIAPLEHDRRFDAPGWRRPPFNAIHQAFLLTQQWWWNATTDVRGVTPAHERAVAFAARQMLDVVSPANFFWTNPEVLERTRETGGRNLVQGFRNWQEDFERVLSGRPAPRDPAFTPGEQVAVTPGKVVLRTRLMELIQYAPTTPTVQAEPVLIVPAWIMKYYILDLRPENSLIRHLVDRGFTVFAISWLNPTASDRDLGMDDYRREGLLAALEAALEITGAEQAHACGYCLGGTLLTLTAAAMARDGDRRLGSLTLLAAQADFSEAGELMLFINDSQIAFLEDMMWEQGVLESRQMAGAFQILRSNDLVWSRIVREYLMGERAPSSDLMAWNADATRMPCRMHSEYLRRLFLENSLSAGRYEVDGAAVALSDIRQPVFAVGTETDHVAPWRSVYKAHLLFDAEVTFALTSGGHNAGIVSEPGHPHRRFRLLTTPAHAPWRTPDEWLEAAATREGSWWPAWFDWLSARAGAQAAPPPMGRPETGLAPLCDAPGTYVMQV</sequence>
<dbReference type="GO" id="GO:0042619">
    <property type="term" value="P:poly-hydroxybutyrate biosynthetic process"/>
    <property type="evidence" value="ECO:0007669"/>
    <property type="project" value="InterPro"/>
</dbReference>
<dbReference type="Pfam" id="PF12551">
    <property type="entry name" value="PHBC_N"/>
    <property type="match status" value="1"/>
</dbReference>
<dbReference type="GO" id="GO:0016746">
    <property type="term" value="F:acyltransferase activity"/>
    <property type="evidence" value="ECO:0007669"/>
    <property type="project" value="UniProtKB-KW"/>
</dbReference>
<dbReference type="EMBL" id="FOQH01000002">
    <property type="protein sequence ID" value="SFH81431.1"/>
    <property type="molecule type" value="Genomic_DNA"/>
</dbReference>
<evidence type="ECO:0000313" key="7">
    <source>
        <dbReference type="Proteomes" id="UP000199377"/>
    </source>
</evidence>
<dbReference type="Pfam" id="PF07167">
    <property type="entry name" value="PhaC_N"/>
    <property type="match status" value="1"/>
</dbReference>
<evidence type="ECO:0000259" key="4">
    <source>
        <dbReference type="Pfam" id="PF07167"/>
    </source>
</evidence>
<reference evidence="6 7" key="1">
    <citation type="submission" date="2016-10" db="EMBL/GenBank/DDBJ databases">
        <authorList>
            <person name="de Groot N.N."/>
        </authorList>
    </citation>
    <scope>NUCLEOTIDE SEQUENCE [LARGE SCALE GENOMIC DNA]</scope>
    <source>
        <strain evidence="6 7">CGMCC 1.11030</strain>
    </source>
</reference>